<organism evidence="2 3">
    <name type="scientific">Patellaria atrata CBS 101060</name>
    <dbReference type="NCBI Taxonomy" id="1346257"/>
    <lineage>
        <taxon>Eukaryota</taxon>
        <taxon>Fungi</taxon>
        <taxon>Dikarya</taxon>
        <taxon>Ascomycota</taxon>
        <taxon>Pezizomycotina</taxon>
        <taxon>Dothideomycetes</taxon>
        <taxon>Dothideomycetes incertae sedis</taxon>
        <taxon>Patellariales</taxon>
        <taxon>Patellariaceae</taxon>
        <taxon>Patellaria</taxon>
    </lineage>
</organism>
<keyword evidence="1" id="KW-0812">Transmembrane</keyword>
<dbReference type="AlphaFoldDB" id="A0A9P4VPW9"/>
<accession>A0A9P4VPW9</accession>
<gene>
    <name evidence="2" type="ORF">M501DRAFT_997646</name>
</gene>
<dbReference type="Proteomes" id="UP000799429">
    <property type="component" value="Unassembled WGS sequence"/>
</dbReference>
<name>A0A9P4VPW9_9PEZI</name>
<keyword evidence="1" id="KW-0472">Membrane</keyword>
<dbReference type="EMBL" id="MU006106">
    <property type="protein sequence ID" value="KAF2835934.1"/>
    <property type="molecule type" value="Genomic_DNA"/>
</dbReference>
<protein>
    <submittedName>
        <fullName evidence="2">Uncharacterized protein</fullName>
    </submittedName>
</protein>
<proteinExistence type="predicted"/>
<evidence type="ECO:0000313" key="3">
    <source>
        <dbReference type="Proteomes" id="UP000799429"/>
    </source>
</evidence>
<keyword evidence="1" id="KW-1133">Transmembrane helix</keyword>
<evidence type="ECO:0000256" key="1">
    <source>
        <dbReference type="SAM" id="Phobius"/>
    </source>
</evidence>
<reference evidence="2" key="1">
    <citation type="journal article" date="2020" name="Stud. Mycol.">
        <title>101 Dothideomycetes genomes: a test case for predicting lifestyles and emergence of pathogens.</title>
        <authorList>
            <person name="Haridas S."/>
            <person name="Albert R."/>
            <person name="Binder M."/>
            <person name="Bloem J."/>
            <person name="Labutti K."/>
            <person name="Salamov A."/>
            <person name="Andreopoulos B."/>
            <person name="Baker S."/>
            <person name="Barry K."/>
            <person name="Bills G."/>
            <person name="Bluhm B."/>
            <person name="Cannon C."/>
            <person name="Castanera R."/>
            <person name="Culley D."/>
            <person name="Daum C."/>
            <person name="Ezra D."/>
            <person name="Gonzalez J."/>
            <person name="Henrissat B."/>
            <person name="Kuo A."/>
            <person name="Liang C."/>
            <person name="Lipzen A."/>
            <person name="Lutzoni F."/>
            <person name="Magnuson J."/>
            <person name="Mondo S."/>
            <person name="Nolan M."/>
            <person name="Ohm R."/>
            <person name="Pangilinan J."/>
            <person name="Park H.-J."/>
            <person name="Ramirez L."/>
            <person name="Alfaro M."/>
            <person name="Sun H."/>
            <person name="Tritt A."/>
            <person name="Yoshinaga Y."/>
            <person name="Zwiers L.-H."/>
            <person name="Turgeon B."/>
            <person name="Goodwin S."/>
            <person name="Spatafora J."/>
            <person name="Crous P."/>
            <person name="Grigoriev I."/>
        </authorList>
    </citation>
    <scope>NUCLEOTIDE SEQUENCE</scope>
    <source>
        <strain evidence="2">CBS 101060</strain>
    </source>
</reference>
<keyword evidence="3" id="KW-1185">Reference proteome</keyword>
<feature type="transmembrane region" description="Helical" evidence="1">
    <location>
        <begin position="37"/>
        <end position="58"/>
    </location>
</feature>
<comment type="caution">
    <text evidence="2">The sequence shown here is derived from an EMBL/GenBank/DDBJ whole genome shotgun (WGS) entry which is preliminary data.</text>
</comment>
<sequence length="64" mass="7207">MPLCDEGIAVPKRSGNYYFLMVLYQRTSRTTPGPHGFMIQVMATAILSVPTVSFAFIFPTLMQY</sequence>
<evidence type="ECO:0000313" key="2">
    <source>
        <dbReference type="EMBL" id="KAF2835934.1"/>
    </source>
</evidence>